<evidence type="ECO:0000256" key="2">
    <source>
        <dbReference type="ARBA" id="ARBA00012513"/>
    </source>
</evidence>
<feature type="compositionally biased region" description="Low complexity" evidence="8">
    <location>
        <begin position="406"/>
        <end position="417"/>
    </location>
</feature>
<dbReference type="PROSITE" id="PS00108">
    <property type="entry name" value="PROTEIN_KINASE_ST"/>
    <property type="match status" value="1"/>
</dbReference>
<dbReference type="InterPro" id="IPR008271">
    <property type="entry name" value="Ser/Thr_kinase_AS"/>
</dbReference>
<dbReference type="OrthoDB" id="9762169at2"/>
<dbReference type="PROSITE" id="PS00107">
    <property type="entry name" value="PROTEIN_KINASE_ATP"/>
    <property type="match status" value="1"/>
</dbReference>
<gene>
    <name evidence="10" type="ORF">D5H75_06720</name>
</gene>
<dbReference type="PANTHER" id="PTHR43671:SF13">
    <property type="entry name" value="SERINE_THREONINE-PROTEIN KINASE NEK2"/>
    <property type="match status" value="1"/>
</dbReference>
<feature type="compositionally biased region" description="Pro residues" evidence="8">
    <location>
        <begin position="441"/>
        <end position="451"/>
    </location>
</feature>
<dbReference type="InterPro" id="IPR050660">
    <property type="entry name" value="NEK_Ser/Thr_kinase"/>
</dbReference>
<evidence type="ECO:0000256" key="5">
    <source>
        <dbReference type="ARBA" id="ARBA00022777"/>
    </source>
</evidence>
<dbReference type="SUPFAM" id="SSF56112">
    <property type="entry name" value="Protein kinase-like (PK-like)"/>
    <property type="match status" value="1"/>
</dbReference>
<feature type="binding site" evidence="7">
    <location>
        <position position="53"/>
    </location>
    <ligand>
        <name>ATP</name>
        <dbReference type="ChEBI" id="CHEBI:30616"/>
    </ligand>
</feature>
<dbReference type="InterPro" id="IPR011009">
    <property type="entry name" value="Kinase-like_dom_sf"/>
</dbReference>
<dbReference type="InterPro" id="IPR017441">
    <property type="entry name" value="Protein_kinase_ATP_BS"/>
</dbReference>
<reference evidence="10 11" key="1">
    <citation type="submission" date="2018-09" db="EMBL/GenBank/DDBJ databases">
        <title>YIM 75507 draft genome.</title>
        <authorList>
            <person name="Tang S."/>
            <person name="Feng Y."/>
        </authorList>
    </citation>
    <scope>NUCLEOTIDE SEQUENCE [LARGE SCALE GENOMIC DNA]</scope>
    <source>
        <strain evidence="10 11">YIM 75507</strain>
    </source>
</reference>
<protein>
    <recommendedName>
        <fullName evidence="2">non-specific serine/threonine protein kinase</fullName>
        <ecNumber evidence="2">2.7.11.1</ecNumber>
    </recommendedName>
</protein>
<dbReference type="Proteomes" id="UP000265768">
    <property type="component" value="Unassembled WGS sequence"/>
</dbReference>
<evidence type="ECO:0000256" key="7">
    <source>
        <dbReference type="PROSITE-ProRule" id="PRU10141"/>
    </source>
</evidence>
<keyword evidence="3" id="KW-0808">Transferase</keyword>
<comment type="similarity">
    <text evidence="1">Belongs to the protein kinase superfamily. NEK Ser/Thr protein kinase family. NIMA subfamily.</text>
</comment>
<accession>A0A3A4BS71</accession>
<comment type="caution">
    <text evidence="10">The sequence shown here is derived from an EMBL/GenBank/DDBJ whole genome shotgun (WGS) entry which is preliminary data.</text>
</comment>
<evidence type="ECO:0000259" key="9">
    <source>
        <dbReference type="PROSITE" id="PS50011"/>
    </source>
</evidence>
<dbReference type="InterPro" id="IPR000719">
    <property type="entry name" value="Prot_kinase_dom"/>
</dbReference>
<dbReference type="EMBL" id="QZEY01000002">
    <property type="protein sequence ID" value="RJL34166.1"/>
    <property type="molecule type" value="Genomic_DNA"/>
</dbReference>
<dbReference type="GO" id="GO:0005524">
    <property type="term" value="F:ATP binding"/>
    <property type="evidence" value="ECO:0007669"/>
    <property type="project" value="UniProtKB-UniRule"/>
</dbReference>
<feature type="compositionally biased region" description="Low complexity" evidence="8">
    <location>
        <begin position="464"/>
        <end position="476"/>
    </location>
</feature>
<feature type="compositionally biased region" description="Low complexity" evidence="8">
    <location>
        <begin position="284"/>
        <end position="299"/>
    </location>
</feature>
<evidence type="ECO:0000256" key="4">
    <source>
        <dbReference type="ARBA" id="ARBA00022741"/>
    </source>
</evidence>
<dbReference type="CDD" id="cd14014">
    <property type="entry name" value="STKc_PknB_like"/>
    <property type="match status" value="1"/>
</dbReference>
<evidence type="ECO:0000256" key="3">
    <source>
        <dbReference type="ARBA" id="ARBA00022679"/>
    </source>
</evidence>
<evidence type="ECO:0000256" key="6">
    <source>
        <dbReference type="ARBA" id="ARBA00022840"/>
    </source>
</evidence>
<keyword evidence="5 10" id="KW-0418">Kinase</keyword>
<sequence length="714" mass="71746">MVIIHLNTGGSVAHRENEPLGSRYLLLDRIGAGGMGSVWRVRARDTGEILAAKLLREDLTGDPDMVMRLVRERAVLTRLRHPHIVAVRDFVLEGDRVALIMDLVTGSDLRRRLAFRGPLPPAAAARLMAQIAGGLAAVHAEGIVHRDLKPANVLLDEDARTARLTDFGIARLLDGGRLTATSVVLGTPDYMAPEVVEGADPTPAADVYAAGLVLYELLTGRSPYAGGHPLAVLRRHLTSSPEPHPAIPDALWPVITACCGKDPARRPAAAALGDSLRAVLAALPGDPSAEPPGAAASPGDTPPSPGDTPPPGNAPSPGGPLPPPPGTGPMAALYGGRAAAGATGPDDAEPVPASPGAPGPAGAPPAPSPWAPVPPGSALSPAAPRPLPYGAAGTDPGAAGRGRSEGAGWALPGQDPGAPGPGGFPSGGSPSGGSPSGAPGPGTPGSPPRGGPPEHGGTGGEPQYGGPATAGARRPRRVVGAAAALSAAVACTAVIAVVALNGPGGKPRPSAAAPVAVTAPTQPATTTRSDPAPSAEGAATGIGEPDPESGSPTRTARATRTPSAGKSPSPGPSPTRGEEPKPTPAPTPKPTPKASRSPRPEPIGWRCRDWAASNGGFSMSPCIATNGRQVMIQGRTRSAVGFKVEVFVDLHDASTGRAIASRSCSATLEQSNVVHTCGVFEVSAPGGRYVTRQRYKLQFMAEPSGAVDSPAISW</sequence>
<name>A0A3A4BS71_9ACTN</name>
<feature type="compositionally biased region" description="Low complexity" evidence="8">
    <location>
        <begin position="328"/>
        <end position="351"/>
    </location>
</feature>
<feature type="compositionally biased region" description="Low complexity" evidence="8">
    <location>
        <begin position="549"/>
        <end position="568"/>
    </location>
</feature>
<dbReference type="PANTHER" id="PTHR43671">
    <property type="entry name" value="SERINE/THREONINE-PROTEIN KINASE NEK"/>
    <property type="match status" value="1"/>
</dbReference>
<evidence type="ECO:0000256" key="1">
    <source>
        <dbReference type="ARBA" id="ARBA00010886"/>
    </source>
</evidence>
<evidence type="ECO:0000256" key="8">
    <source>
        <dbReference type="SAM" id="MobiDB-lite"/>
    </source>
</evidence>
<dbReference type="EC" id="2.7.11.1" evidence="2"/>
<keyword evidence="11" id="KW-1185">Reference proteome</keyword>
<proteinExistence type="inferred from homology"/>
<feature type="compositionally biased region" description="Pro residues" evidence="8">
    <location>
        <begin position="352"/>
        <end position="375"/>
    </location>
</feature>
<dbReference type="SMART" id="SM00220">
    <property type="entry name" value="S_TKc"/>
    <property type="match status" value="1"/>
</dbReference>
<keyword evidence="10" id="KW-0723">Serine/threonine-protein kinase</keyword>
<dbReference type="GO" id="GO:0004674">
    <property type="term" value="F:protein serine/threonine kinase activity"/>
    <property type="evidence" value="ECO:0007669"/>
    <property type="project" value="UniProtKB-KW"/>
</dbReference>
<feature type="domain" description="Protein kinase" evidence="9">
    <location>
        <begin position="24"/>
        <end position="280"/>
    </location>
</feature>
<dbReference type="PROSITE" id="PS50011">
    <property type="entry name" value="PROTEIN_KINASE_DOM"/>
    <property type="match status" value="1"/>
</dbReference>
<feature type="compositionally biased region" description="Gly residues" evidence="8">
    <location>
        <begin position="453"/>
        <end position="463"/>
    </location>
</feature>
<keyword evidence="6 7" id="KW-0067">ATP-binding</keyword>
<feature type="compositionally biased region" description="Pro residues" evidence="8">
    <location>
        <begin position="582"/>
        <end position="591"/>
    </location>
</feature>
<feature type="region of interest" description="Disordered" evidence="8">
    <location>
        <begin position="505"/>
        <end position="607"/>
    </location>
</feature>
<feature type="compositionally biased region" description="Low complexity" evidence="8">
    <location>
        <begin position="507"/>
        <end position="529"/>
    </location>
</feature>
<organism evidence="10 11">
    <name type="scientific">Bailinhaonella thermotolerans</name>
    <dbReference type="NCBI Taxonomy" id="1070861"/>
    <lineage>
        <taxon>Bacteria</taxon>
        <taxon>Bacillati</taxon>
        <taxon>Actinomycetota</taxon>
        <taxon>Actinomycetes</taxon>
        <taxon>Streptosporangiales</taxon>
        <taxon>Streptosporangiaceae</taxon>
        <taxon>Bailinhaonella</taxon>
    </lineage>
</organism>
<evidence type="ECO:0000313" key="11">
    <source>
        <dbReference type="Proteomes" id="UP000265768"/>
    </source>
</evidence>
<feature type="compositionally biased region" description="Gly residues" evidence="8">
    <location>
        <begin position="420"/>
        <end position="435"/>
    </location>
</feature>
<feature type="region of interest" description="Disordered" evidence="8">
    <location>
        <begin position="283"/>
        <end position="476"/>
    </location>
</feature>
<feature type="compositionally biased region" description="Pro residues" evidence="8">
    <location>
        <begin position="300"/>
        <end position="327"/>
    </location>
</feature>
<dbReference type="Gene3D" id="3.30.200.20">
    <property type="entry name" value="Phosphorylase Kinase, domain 1"/>
    <property type="match status" value="1"/>
</dbReference>
<dbReference type="AlphaFoldDB" id="A0A3A4BS71"/>
<dbReference type="Gene3D" id="1.10.510.10">
    <property type="entry name" value="Transferase(Phosphotransferase) domain 1"/>
    <property type="match status" value="1"/>
</dbReference>
<evidence type="ECO:0000313" key="10">
    <source>
        <dbReference type="EMBL" id="RJL34166.1"/>
    </source>
</evidence>
<dbReference type="Pfam" id="PF00069">
    <property type="entry name" value="Pkinase"/>
    <property type="match status" value="1"/>
</dbReference>
<keyword evidence="4 7" id="KW-0547">Nucleotide-binding</keyword>